<name>A0A932MPK3_UNCTE</name>
<dbReference type="EMBL" id="JACPUR010000035">
    <property type="protein sequence ID" value="MBI3128727.1"/>
    <property type="molecule type" value="Genomic_DNA"/>
</dbReference>
<evidence type="ECO:0000256" key="1">
    <source>
        <dbReference type="SAM" id="MobiDB-lite"/>
    </source>
</evidence>
<comment type="caution">
    <text evidence="2">The sequence shown here is derived from an EMBL/GenBank/DDBJ whole genome shotgun (WGS) entry which is preliminary data.</text>
</comment>
<gene>
    <name evidence="2" type="ORF">HYZ11_14075</name>
</gene>
<dbReference type="SUPFAM" id="SSF82784">
    <property type="entry name" value="OsmC-like"/>
    <property type="match status" value="1"/>
</dbReference>
<proteinExistence type="predicted"/>
<protein>
    <submittedName>
        <fullName evidence="2">Uncharacterized protein</fullName>
    </submittedName>
</protein>
<accession>A0A932MPK3</accession>
<sequence>MIESPKYPWNESAVPGERSIDKPELPPQGYEITMVAETETQGEGQLKVGRYRHFEVFCDEPPRIGGQDRHPQPLTYVAMGVGF</sequence>
<feature type="region of interest" description="Disordered" evidence="1">
    <location>
        <begin position="1"/>
        <end position="26"/>
    </location>
</feature>
<dbReference type="Gene3D" id="3.30.300.20">
    <property type="match status" value="1"/>
</dbReference>
<dbReference type="InterPro" id="IPR015946">
    <property type="entry name" value="KH_dom-like_a/b"/>
</dbReference>
<reference evidence="2" key="1">
    <citation type="submission" date="2020-07" db="EMBL/GenBank/DDBJ databases">
        <title>Huge and variable diversity of episymbiotic CPR bacteria and DPANN archaea in groundwater ecosystems.</title>
        <authorList>
            <person name="He C.Y."/>
            <person name="Keren R."/>
            <person name="Whittaker M."/>
            <person name="Farag I.F."/>
            <person name="Doudna J."/>
            <person name="Cate J.H.D."/>
            <person name="Banfield J.F."/>
        </authorList>
    </citation>
    <scope>NUCLEOTIDE SEQUENCE</scope>
    <source>
        <strain evidence="2">NC_groundwater_763_Ag_S-0.2um_68_21</strain>
    </source>
</reference>
<evidence type="ECO:0000313" key="3">
    <source>
        <dbReference type="Proteomes" id="UP000782312"/>
    </source>
</evidence>
<organism evidence="2 3">
    <name type="scientific">Tectimicrobiota bacterium</name>
    <dbReference type="NCBI Taxonomy" id="2528274"/>
    <lineage>
        <taxon>Bacteria</taxon>
        <taxon>Pseudomonadati</taxon>
        <taxon>Nitrospinota/Tectimicrobiota group</taxon>
        <taxon>Candidatus Tectimicrobiota</taxon>
    </lineage>
</organism>
<dbReference type="AlphaFoldDB" id="A0A932MPK3"/>
<evidence type="ECO:0000313" key="2">
    <source>
        <dbReference type="EMBL" id="MBI3128727.1"/>
    </source>
</evidence>
<dbReference type="Proteomes" id="UP000782312">
    <property type="component" value="Unassembled WGS sequence"/>
</dbReference>
<dbReference type="InterPro" id="IPR036102">
    <property type="entry name" value="OsmC/Ohrsf"/>
</dbReference>